<dbReference type="EMBL" id="KN733565">
    <property type="protein sequence ID" value="KIH58068.1"/>
    <property type="molecule type" value="Genomic_DNA"/>
</dbReference>
<evidence type="ECO:0000259" key="4">
    <source>
        <dbReference type="Pfam" id="PF25106"/>
    </source>
</evidence>
<evidence type="ECO:0000256" key="3">
    <source>
        <dbReference type="ARBA" id="ARBA00022729"/>
    </source>
</evidence>
<keyword evidence="3" id="KW-0732">Signal</keyword>
<gene>
    <name evidence="5" type="ORF">ANCDUO_11736</name>
</gene>
<evidence type="ECO:0000256" key="1">
    <source>
        <dbReference type="ARBA" id="ARBA00004613"/>
    </source>
</evidence>
<dbReference type="OrthoDB" id="5985519at2759"/>
<reference evidence="5 6" key="1">
    <citation type="submission" date="2013-12" db="EMBL/GenBank/DDBJ databases">
        <title>Draft genome of the parsitic nematode Ancylostoma duodenale.</title>
        <authorList>
            <person name="Mitreva M."/>
        </authorList>
    </citation>
    <scope>NUCLEOTIDE SEQUENCE [LARGE SCALE GENOMIC DNA]</scope>
    <source>
        <strain evidence="5 6">Zhejiang</strain>
    </source>
</reference>
<evidence type="ECO:0000313" key="5">
    <source>
        <dbReference type="EMBL" id="KIH58068.1"/>
    </source>
</evidence>
<dbReference type="Proteomes" id="UP000054047">
    <property type="component" value="Unassembled WGS sequence"/>
</dbReference>
<organism evidence="5 6">
    <name type="scientific">Ancylostoma duodenale</name>
    <dbReference type="NCBI Taxonomy" id="51022"/>
    <lineage>
        <taxon>Eukaryota</taxon>
        <taxon>Metazoa</taxon>
        <taxon>Ecdysozoa</taxon>
        <taxon>Nematoda</taxon>
        <taxon>Chromadorea</taxon>
        <taxon>Rhabditida</taxon>
        <taxon>Rhabditina</taxon>
        <taxon>Rhabditomorpha</taxon>
        <taxon>Strongyloidea</taxon>
        <taxon>Ancylostomatidae</taxon>
        <taxon>Ancylostomatinae</taxon>
        <taxon>Ancylostoma</taxon>
    </lineage>
</organism>
<comment type="subcellular location">
    <subcellularLocation>
        <location evidence="1">Secreted</location>
    </subcellularLocation>
</comment>
<name>A0A0C2CN09_9BILA</name>
<dbReference type="Pfam" id="PF25106">
    <property type="entry name" value="VWA_4"/>
    <property type="match status" value="1"/>
</dbReference>
<dbReference type="AlphaFoldDB" id="A0A0C2CN09"/>
<keyword evidence="6" id="KW-1185">Reference proteome</keyword>
<feature type="domain" description="Hemicentin-1-like von Willebrand factor A" evidence="4">
    <location>
        <begin position="14"/>
        <end position="56"/>
    </location>
</feature>
<dbReference type="InterPro" id="IPR056861">
    <property type="entry name" value="HMCN1-like_VWA"/>
</dbReference>
<sequence length="68" mass="7359">MGSIPRKLLIHTLPDLGEIINTTDAAYFMRQLGKVYVHGGGDCPEKTLTGSVSAISKIHMLRSNCDGE</sequence>
<evidence type="ECO:0000256" key="2">
    <source>
        <dbReference type="ARBA" id="ARBA00022525"/>
    </source>
</evidence>
<keyword evidence="2" id="KW-0964">Secreted</keyword>
<proteinExistence type="predicted"/>
<evidence type="ECO:0000313" key="6">
    <source>
        <dbReference type="Proteomes" id="UP000054047"/>
    </source>
</evidence>
<protein>
    <recommendedName>
        <fullName evidence="4">Hemicentin-1-like von Willebrand factor A domain-containing protein</fullName>
    </recommendedName>
</protein>
<accession>A0A0C2CN09</accession>